<protein>
    <submittedName>
        <fullName evidence="2">Uncharacterized protein</fullName>
    </submittedName>
</protein>
<feature type="non-terminal residue" evidence="2">
    <location>
        <position position="186"/>
    </location>
</feature>
<feature type="compositionally biased region" description="Gly residues" evidence="1">
    <location>
        <begin position="162"/>
        <end position="172"/>
    </location>
</feature>
<reference evidence="2" key="1">
    <citation type="submission" date="2020-02" db="EMBL/GenBank/DDBJ databases">
        <authorList>
            <person name="Meier V. D."/>
        </authorList>
    </citation>
    <scope>NUCLEOTIDE SEQUENCE</scope>
    <source>
        <strain evidence="2">AVDCRST_MAG71</strain>
    </source>
</reference>
<feature type="non-terminal residue" evidence="2">
    <location>
        <position position="1"/>
    </location>
</feature>
<evidence type="ECO:0000313" key="2">
    <source>
        <dbReference type="EMBL" id="CAA9305932.1"/>
    </source>
</evidence>
<name>A0A6J4KIK2_9GAMM</name>
<sequence>VGWQPAIDQHQLQVVEGAGQRPGARRVRADLRRLGCGRHPGQRGQALHGRCRPPARPDRQHVHVRRPPAAHGGGRAEQVAIRQEAGSEDRRGEERARSVAAAVGAAGKQRGDGHGGHHSLGKLLCRGCAEPPGAGQGRIGQAAALLRGRGLGPGGPRRVAGGVDGVRGAGRGAGEEPGARQPWGTL</sequence>
<organism evidence="2">
    <name type="scientific">uncultured Lysobacter sp</name>
    <dbReference type="NCBI Taxonomy" id="271060"/>
    <lineage>
        <taxon>Bacteria</taxon>
        <taxon>Pseudomonadati</taxon>
        <taxon>Pseudomonadota</taxon>
        <taxon>Gammaproteobacteria</taxon>
        <taxon>Lysobacterales</taxon>
        <taxon>Lysobacteraceae</taxon>
        <taxon>Lysobacter</taxon>
        <taxon>environmental samples</taxon>
    </lineage>
</organism>
<evidence type="ECO:0000256" key="1">
    <source>
        <dbReference type="SAM" id="MobiDB-lite"/>
    </source>
</evidence>
<gene>
    <name evidence="2" type="ORF">AVDCRST_MAG71-388</name>
</gene>
<feature type="compositionally biased region" description="Basic and acidic residues" evidence="1">
    <location>
        <begin position="85"/>
        <end position="97"/>
    </location>
</feature>
<dbReference type="EMBL" id="CADCUA010000117">
    <property type="protein sequence ID" value="CAA9305932.1"/>
    <property type="molecule type" value="Genomic_DNA"/>
</dbReference>
<feature type="region of interest" description="Disordered" evidence="1">
    <location>
        <begin position="35"/>
        <end position="99"/>
    </location>
</feature>
<dbReference type="AlphaFoldDB" id="A0A6J4KIK2"/>
<proteinExistence type="predicted"/>
<feature type="region of interest" description="Disordered" evidence="1">
    <location>
        <begin position="149"/>
        <end position="186"/>
    </location>
</feature>
<accession>A0A6J4KIK2</accession>